<evidence type="ECO:0000313" key="4">
    <source>
        <dbReference type="WBParaSite" id="NBR_0001155101-mRNA-1"/>
    </source>
</evidence>
<dbReference type="Pfam" id="PF00188">
    <property type="entry name" value="CAP"/>
    <property type="match status" value="1"/>
</dbReference>
<dbReference type="SUPFAM" id="SSF55797">
    <property type="entry name" value="PR-1-like"/>
    <property type="match status" value="3"/>
</dbReference>
<dbReference type="CDD" id="cd05380">
    <property type="entry name" value="CAP_euk"/>
    <property type="match status" value="1"/>
</dbReference>
<dbReference type="InterPro" id="IPR035940">
    <property type="entry name" value="CAP_sf"/>
</dbReference>
<dbReference type="EMBL" id="UYSL01020548">
    <property type="protein sequence ID" value="VDL75141.1"/>
    <property type="molecule type" value="Genomic_DNA"/>
</dbReference>
<dbReference type="InterPro" id="IPR014044">
    <property type="entry name" value="CAP_dom"/>
</dbReference>
<dbReference type="Gene3D" id="3.40.33.10">
    <property type="entry name" value="CAP"/>
    <property type="match status" value="5"/>
</dbReference>
<sequence length="501" mass="55537">MIWLKNVMLKWNSTEMACAYRTFDSGDSMRLICAYNVKAGVIGQPIFEAGNEACTDGAKCGDDGTCFNMLCRVRTLNPDVVLPIYSPQLTCFNSSLMSQFSRYYAVNVHNYYRRLIASGWAENKLTLFTPRAAGMAALIMHDKYKNVGCAVNNCASEGFTIVECRYGPNILQDGDTIYDTGVPCSKCDKSEKCVFGIFYLASTRTTIEAQSCPYLSLTSNRLRYELREYTNGVRRDAVSGEAYLPPGRLMNELAYNCEMEYNLKKIQEQLGNGSSVTYRNFGVNIGFGGLDQCALKRISDILIYWMAGEVNIPENLQYNGNSAIAPVAKMLKWNATEMACSYQIFDHGNTVQLICAFNVRRLIATGWAESKLTIHTPRAAGMSVLVFWVYDCALEGFAAESVAKCQRNIGAIKKDSTDTGRNVAFIEDTDISGEAAIAQAVGEWVSELQKFDLDPSSIWTVKSSAMNVTNIMHDKYKKVGCAVNTCPTEGITIVECRYGPT</sequence>
<dbReference type="AlphaFoldDB" id="A0A158R0C6"/>
<evidence type="ECO:0000259" key="1">
    <source>
        <dbReference type="SMART" id="SM00198"/>
    </source>
</evidence>
<keyword evidence="3" id="KW-1185">Reference proteome</keyword>
<reference evidence="2 3" key="2">
    <citation type="submission" date="2018-11" db="EMBL/GenBank/DDBJ databases">
        <authorList>
            <consortium name="Pathogen Informatics"/>
        </authorList>
    </citation>
    <scope>NUCLEOTIDE SEQUENCE [LARGE SCALE GENOMIC DNA]</scope>
</reference>
<dbReference type="WBParaSite" id="NBR_0001155101-mRNA-1">
    <property type="protein sequence ID" value="NBR_0001155101-mRNA-1"/>
    <property type="gene ID" value="NBR_0001155101"/>
</dbReference>
<name>A0A158R0C6_NIPBR</name>
<evidence type="ECO:0000313" key="2">
    <source>
        <dbReference type="EMBL" id="VDL75141.1"/>
    </source>
</evidence>
<feature type="domain" description="SCP" evidence="1">
    <location>
        <begin position="358"/>
        <end position="499"/>
    </location>
</feature>
<reference evidence="4" key="1">
    <citation type="submission" date="2016-04" db="UniProtKB">
        <authorList>
            <consortium name="WormBaseParasite"/>
        </authorList>
    </citation>
    <scope>IDENTIFICATION</scope>
</reference>
<dbReference type="SMART" id="SM00198">
    <property type="entry name" value="SCP"/>
    <property type="match status" value="1"/>
</dbReference>
<dbReference type="STRING" id="27835.A0A158R0C6"/>
<dbReference type="Proteomes" id="UP000271162">
    <property type="component" value="Unassembled WGS sequence"/>
</dbReference>
<proteinExistence type="predicted"/>
<evidence type="ECO:0000313" key="3">
    <source>
        <dbReference type="Proteomes" id="UP000271162"/>
    </source>
</evidence>
<gene>
    <name evidence="2" type="ORF">NBR_LOCUS11552</name>
</gene>
<accession>A0A158R0C6</accession>
<organism evidence="4">
    <name type="scientific">Nippostrongylus brasiliensis</name>
    <name type="common">Rat hookworm</name>
    <dbReference type="NCBI Taxonomy" id="27835"/>
    <lineage>
        <taxon>Eukaryota</taxon>
        <taxon>Metazoa</taxon>
        <taxon>Ecdysozoa</taxon>
        <taxon>Nematoda</taxon>
        <taxon>Chromadorea</taxon>
        <taxon>Rhabditida</taxon>
        <taxon>Rhabditina</taxon>
        <taxon>Rhabditomorpha</taxon>
        <taxon>Strongyloidea</taxon>
        <taxon>Heligmosomidae</taxon>
        <taxon>Nippostrongylus</taxon>
    </lineage>
</organism>
<protein>
    <submittedName>
        <fullName evidence="4">SCP domain-containing protein</fullName>
    </submittedName>
</protein>